<keyword evidence="3" id="KW-1185">Reference proteome</keyword>
<keyword evidence="1" id="KW-0812">Transmembrane</keyword>
<organism evidence="2 3">
    <name type="scientific">Nanchangia anserum</name>
    <dbReference type="NCBI Taxonomy" id="2692125"/>
    <lineage>
        <taxon>Bacteria</taxon>
        <taxon>Bacillati</taxon>
        <taxon>Actinomycetota</taxon>
        <taxon>Actinomycetes</taxon>
        <taxon>Actinomycetales</taxon>
        <taxon>Actinomycetaceae</taxon>
        <taxon>Nanchangia</taxon>
    </lineage>
</organism>
<gene>
    <name evidence="2" type="ORF">H8R10_07155</name>
</gene>
<evidence type="ECO:0000313" key="2">
    <source>
        <dbReference type="EMBL" id="MBD3689999.1"/>
    </source>
</evidence>
<proteinExistence type="predicted"/>
<reference evidence="2 3" key="1">
    <citation type="submission" date="2020-08" db="EMBL/GenBank/DDBJ databases">
        <title>Winkia gen. nov., sp. nov., isolated from faeces of the Anser albifrons in China.</title>
        <authorList>
            <person name="Liu Q."/>
        </authorList>
    </citation>
    <scope>NUCLEOTIDE SEQUENCE [LARGE SCALE GENOMIC DNA]</scope>
    <source>
        <strain evidence="2 3">C62</strain>
    </source>
</reference>
<evidence type="ECO:0008006" key="4">
    <source>
        <dbReference type="Google" id="ProtNLM"/>
    </source>
</evidence>
<sequence>MSEPNRDDDCVVGTKTQRWIGIGAFVAIMAMALGLALANHPVFAARVFATLLAAVAIVRIGLHDRPVWFAARSWWADALVLLVLAAGIGYLSFYGGRVMPSLG</sequence>
<dbReference type="AlphaFoldDB" id="A0A8I0GA70"/>
<evidence type="ECO:0000256" key="1">
    <source>
        <dbReference type="SAM" id="Phobius"/>
    </source>
</evidence>
<dbReference type="RefSeq" id="WP_191072107.1">
    <property type="nucleotide sequence ID" value="NZ_CP060506.1"/>
</dbReference>
<comment type="caution">
    <text evidence="2">The sequence shown here is derived from an EMBL/GenBank/DDBJ whole genome shotgun (WGS) entry which is preliminary data.</text>
</comment>
<dbReference type="EMBL" id="JACRUO010000002">
    <property type="protein sequence ID" value="MBD3689999.1"/>
    <property type="molecule type" value="Genomic_DNA"/>
</dbReference>
<accession>A0A8I0GA70</accession>
<evidence type="ECO:0000313" key="3">
    <source>
        <dbReference type="Proteomes" id="UP000627538"/>
    </source>
</evidence>
<feature type="transmembrane region" description="Helical" evidence="1">
    <location>
        <begin position="20"/>
        <end position="37"/>
    </location>
</feature>
<protein>
    <recommendedName>
        <fullName evidence="4">DUF3017 domain-containing protein</fullName>
    </recommendedName>
</protein>
<feature type="transmembrane region" description="Helical" evidence="1">
    <location>
        <begin position="43"/>
        <end position="62"/>
    </location>
</feature>
<name>A0A8I0GA70_9ACTO</name>
<keyword evidence="1" id="KW-0472">Membrane</keyword>
<dbReference type="Proteomes" id="UP000627538">
    <property type="component" value="Unassembled WGS sequence"/>
</dbReference>
<feature type="transmembrane region" description="Helical" evidence="1">
    <location>
        <begin position="74"/>
        <end position="93"/>
    </location>
</feature>
<keyword evidence="1" id="KW-1133">Transmembrane helix</keyword>